<organism evidence="2 4">
    <name type="scientific">Duganella violaceipulchra</name>
    <dbReference type="NCBI Taxonomy" id="2849652"/>
    <lineage>
        <taxon>Bacteria</taxon>
        <taxon>Pseudomonadati</taxon>
        <taxon>Pseudomonadota</taxon>
        <taxon>Betaproteobacteria</taxon>
        <taxon>Burkholderiales</taxon>
        <taxon>Oxalobacteraceae</taxon>
        <taxon>Telluria group</taxon>
        <taxon>Duganella</taxon>
    </lineage>
</organism>
<dbReference type="Proteomes" id="UP001155901">
    <property type="component" value="Unassembled WGS sequence"/>
</dbReference>
<comment type="caution">
    <text evidence="2">The sequence shown here is derived from an EMBL/GenBank/DDBJ whole genome shotgun (WGS) entry which is preliminary data.</text>
</comment>
<evidence type="ECO:0000313" key="4">
    <source>
        <dbReference type="Proteomes" id="UP001155901"/>
    </source>
</evidence>
<dbReference type="GO" id="GO:0004783">
    <property type="term" value="F:sulfite reductase (NADPH) activity"/>
    <property type="evidence" value="ECO:0007669"/>
    <property type="project" value="UniProtKB-EC"/>
</dbReference>
<evidence type="ECO:0000313" key="2">
    <source>
        <dbReference type="EMBL" id="MBV6322558.1"/>
    </source>
</evidence>
<keyword evidence="3" id="KW-0560">Oxidoreductase</keyword>
<protein>
    <submittedName>
        <fullName evidence="2">PepSY domain-containing protein</fullName>
    </submittedName>
    <submittedName>
        <fullName evidence="3">Sulfite reductase (NADPH) flavoprotein alpha-component</fullName>
        <ecNumber evidence="3">1.8.1.2</ecNumber>
    </submittedName>
</protein>
<evidence type="ECO:0000256" key="1">
    <source>
        <dbReference type="SAM" id="Phobius"/>
    </source>
</evidence>
<evidence type="ECO:0000313" key="3">
    <source>
        <dbReference type="EMBL" id="MCP2010770.1"/>
    </source>
</evidence>
<dbReference type="Pfam" id="PF03929">
    <property type="entry name" value="PepSY_TM"/>
    <property type="match status" value="1"/>
</dbReference>
<feature type="transmembrane region" description="Helical" evidence="1">
    <location>
        <begin position="163"/>
        <end position="183"/>
    </location>
</feature>
<keyword evidence="1" id="KW-1133">Transmembrane helix</keyword>
<feature type="transmembrane region" description="Helical" evidence="1">
    <location>
        <begin position="215"/>
        <end position="235"/>
    </location>
</feature>
<feature type="transmembrane region" description="Helical" evidence="1">
    <location>
        <begin position="29"/>
        <end position="50"/>
    </location>
</feature>
<feature type="transmembrane region" description="Helical" evidence="1">
    <location>
        <begin position="360"/>
        <end position="382"/>
    </location>
</feature>
<dbReference type="PANTHER" id="PTHR34219:SF3">
    <property type="entry name" value="BLL7967 PROTEIN"/>
    <property type="match status" value="1"/>
</dbReference>
<keyword evidence="1" id="KW-0812">Transmembrane</keyword>
<keyword evidence="1" id="KW-0472">Membrane</keyword>
<dbReference type="PANTHER" id="PTHR34219">
    <property type="entry name" value="IRON-REGULATED INNER MEMBRANE PROTEIN-RELATED"/>
    <property type="match status" value="1"/>
</dbReference>
<dbReference type="EMBL" id="JALJZU010000009">
    <property type="protein sequence ID" value="MCP2010770.1"/>
    <property type="molecule type" value="Genomic_DNA"/>
</dbReference>
<dbReference type="EC" id="1.8.1.2" evidence="3"/>
<reference evidence="2" key="1">
    <citation type="submission" date="2021-07" db="EMBL/GenBank/DDBJ databases">
        <title>Characterization of violacein-producing bacteria and related species.</title>
        <authorList>
            <person name="Wilson H.S."/>
            <person name="De Leon M.E."/>
        </authorList>
    </citation>
    <scope>NUCLEOTIDE SEQUENCE</scope>
    <source>
        <strain evidence="2">HSC-15S17</strain>
    </source>
</reference>
<dbReference type="InterPro" id="IPR005625">
    <property type="entry name" value="PepSY-ass_TM"/>
</dbReference>
<name>A0AA41L2K5_9BURK</name>
<proteinExistence type="predicted"/>
<accession>A0AA41L2K5</accession>
<keyword evidence="5" id="KW-1185">Reference proteome</keyword>
<dbReference type="Proteomes" id="UP001162889">
    <property type="component" value="Unassembled WGS sequence"/>
</dbReference>
<reference evidence="3" key="2">
    <citation type="submission" date="2022-03" db="EMBL/GenBank/DDBJ databases">
        <title>Genome Encyclopedia of Bacteria and Archaea VI: Functional Genomics of Type Strains.</title>
        <authorList>
            <person name="Whitman W."/>
        </authorList>
    </citation>
    <scope>NUCLEOTIDE SEQUENCE</scope>
    <source>
        <strain evidence="3">HSC-15S17</strain>
    </source>
</reference>
<dbReference type="RefSeq" id="WP_217943321.1">
    <property type="nucleotide sequence ID" value="NZ_JAHTGR010000008.1"/>
</dbReference>
<dbReference type="AlphaFoldDB" id="A0AA41L2K5"/>
<evidence type="ECO:0000313" key="5">
    <source>
        <dbReference type="Proteomes" id="UP001162889"/>
    </source>
</evidence>
<dbReference type="EMBL" id="JAHTGR010000008">
    <property type="protein sequence ID" value="MBV6322558.1"/>
    <property type="molecule type" value="Genomic_DNA"/>
</dbReference>
<gene>
    <name evidence="2" type="ORF">KVP70_16605</name>
    <name evidence="3" type="ORF">L1274_004512</name>
</gene>
<sequence length="389" mass="42280">MSTAHHPAHRPPRSLRQTIRPGVLWLHRWLGLTLGLVLVLAGLSGSLLVFHHELDAELNPRLMHNAVPCVAPLDVAGVVASLQRVWPQARVSSVYLPSHAGASYGLYFKSPGVADNEAMLDSCSGALLGSRDREEVGLDAAHLVPTLLRWHDSLLQGKTGRAALGWLALAWVALLIAGLLLAWPTPNSTPGWKRALRVNWRQNAYRSHFDLHRSAGLLAIVLMLVVAATGFYNGLPELGRALVGQLTPVSAAHRGIAMPAVQKGVATISWNDARAIAEQHLSDGAVLLALQRLPDRGLYQVRLRRADDWQRTGTLRLLIDIRSGAVIETVNPLAGTGGDRFLASLFPLHSGQFGGAIGRWLMVIAGLLPALFFITGLSTWVLRRRRKNV</sequence>